<sequence length="82" mass="9846">MSELRYELWLIHKKIVLNIDEIRKDFPLLERKVHNFPLVYMDNGATTQKPRIVIETIRQLYSRQNSSIHRGVHFLSEQITDI</sequence>
<dbReference type="Pfam" id="PF00266">
    <property type="entry name" value="Aminotran_5"/>
    <property type="match status" value="1"/>
</dbReference>
<dbReference type="SUPFAM" id="SSF53383">
    <property type="entry name" value="PLP-dependent transferases"/>
    <property type="match status" value="1"/>
</dbReference>
<protein>
    <recommendedName>
        <fullName evidence="1">Aminotransferase class V domain-containing protein</fullName>
    </recommendedName>
</protein>
<feature type="non-terminal residue" evidence="2">
    <location>
        <position position="82"/>
    </location>
</feature>
<evidence type="ECO:0000259" key="1">
    <source>
        <dbReference type="Pfam" id="PF00266"/>
    </source>
</evidence>
<dbReference type="InterPro" id="IPR015421">
    <property type="entry name" value="PyrdxlP-dep_Trfase_major"/>
</dbReference>
<dbReference type="EMBL" id="BARW01006781">
    <property type="protein sequence ID" value="GAI80645.1"/>
    <property type="molecule type" value="Genomic_DNA"/>
</dbReference>
<name>X1SZ79_9ZZZZ</name>
<evidence type="ECO:0000313" key="2">
    <source>
        <dbReference type="EMBL" id="GAI80645.1"/>
    </source>
</evidence>
<accession>X1SZ79</accession>
<proteinExistence type="predicted"/>
<dbReference type="Gene3D" id="3.40.640.10">
    <property type="entry name" value="Type I PLP-dependent aspartate aminotransferase-like (Major domain)"/>
    <property type="match status" value="1"/>
</dbReference>
<organism evidence="2">
    <name type="scientific">marine sediment metagenome</name>
    <dbReference type="NCBI Taxonomy" id="412755"/>
    <lineage>
        <taxon>unclassified sequences</taxon>
        <taxon>metagenomes</taxon>
        <taxon>ecological metagenomes</taxon>
    </lineage>
</organism>
<dbReference type="InterPro" id="IPR015424">
    <property type="entry name" value="PyrdxlP-dep_Trfase"/>
</dbReference>
<dbReference type="Gene3D" id="3.90.1150.10">
    <property type="entry name" value="Aspartate Aminotransferase, domain 1"/>
    <property type="match status" value="1"/>
</dbReference>
<gene>
    <name evidence="2" type="ORF">S12H4_14236</name>
</gene>
<dbReference type="AlphaFoldDB" id="X1SZ79"/>
<dbReference type="InterPro" id="IPR015422">
    <property type="entry name" value="PyrdxlP-dep_Trfase_small"/>
</dbReference>
<dbReference type="InterPro" id="IPR000192">
    <property type="entry name" value="Aminotrans_V_dom"/>
</dbReference>
<feature type="domain" description="Aminotransferase class V" evidence="1">
    <location>
        <begin position="39"/>
        <end position="81"/>
    </location>
</feature>
<comment type="caution">
    <text evidence="2">The sequence shown here is derived from an EMBL/GenBank/DDBJ whole genome shotgun (WGS) entry which is preliminary data.</text>
</comment>
<reference evidence="2" key="1">
    <citation type="journal article" date="2014" name="Front. Microbiol.">
        <title>High frequency of phylogenetically diverse reductive dehalogenase-homologous genes in deep subseafloor sedimentary metagenomes.</title>
        <authorList>
            <person name="Kawai M."/>
            <person name="Futagami T."/>
            <person name="Toyoda A."/>
            <person name="Takaki Y."/>
            <person name="Nishi S."/>
            <person name="Hori S."/>
            <person name="Arai W."/>
            <person name="Tsubouchi T."/>
            <person name="Morono Y."/>
            <person name="Uchiyama I."/>
            <person name="Ito T."/>
            <person name="Fujiyama A."/>
            <person name="Inagaki F."/>
            <person name="Takami H."/>
        </authorList>
    </citation>
    <scope>NUCLEOTIDE SEQUENCE</scope>
    <source>
        <strain evidence="2">Expedition CK06-06</strain>
    </source>
</reference>